<dbReference type="CDD" id="cd04301">
    <property type="entry name" value="NAT_SF"/>
    <property type="match status" value="1"/>
</dbReference>
<comment type="function">
    <text evidence="3">Catalyzes the acetylation of dTDP-fucosamine (dTDP-4-amino-4,6-dideoxy-D-galactose) to dTDP-Fuc4NAc, which is utilized in the biosynthesis of the enterobacterial common antigen (ECA).</text>
</comment>
<keyword evidence="2 3" id="KW-0012">Acyltransferase</keyword>
<evidence type="ECO:0000313" key="5">
    <source>
        <dbReference type="EMBL" id="PRD13029.1"/>
    </source>
</evidence>
<reference evidence="5 6" key="1">
    <citation type="submission" date="2017-10" db="EMBL/GenBank/DDBJ databases">
        <title>Draft genome of two endophytic bacteria isolated from 'guarana' Paullinia cupana (Mart.) Ducke.</title>
        <authorList>
            <person name="Siqueira K.A."/>
            <person name="Liotti R.G."/>
            <person name="Mendes T.A."/>
            <person name="Soares M.A."/>
        </authorList>
    </citation>
    <scope>NUCLEOTIDE SEQUENCE [LARGE SCALE GENOMIC DNA]</scope>
    <source>
        <strain evidence="5 6">342</strain>
    </source>
</reference>
<dbReference type="GO" id="GO:0009246">
    <property type="term" value="P:enterobacterial common antigen biosynthetic process"/>
    <property type="evidence" value="ECO:0007669"/>
    <property type="project" value="UniProtKB-UniRule"/>
</dbReference>
<name>A0A2S9I5G6_9GAMM</name>
<dbReference type="InterPro" id="IPR050832">
    <property type="entry name" value="Bact_Acetyltransf"/>
</dbReference>
<dbReference type="AlphaFoldDB" id="A0A2S9I5G6"/>
<dbReference type="EMBL" id="PDET01000023">
    <property type="protein sequence ID" value="PRD13029.1"/>
    <property type="molecule type" value="Genomic_DNA"/>
</dbReference>
<evidence type="ECO:0000256" key="1">
    <source>
        <dbReference type="ARBA" id="ARBA00022679"/>
    </source>
</evidence>
<dbReference type="OrthoDB" id="6057229at2"/>
<comment type="caution">
    <text evidence="5">The sequence shown here is derived from an EMBL/GenBank/DDBJ whole genome shotgun (WGS) entry which is preliminary data.</text>
</comment>
<organism evidence="5 6">
    <name type="scientific">Pantoea coffeiphila</name>
    <dbReference type="NCBI Taxonomy" id="1465635"/>
    <lineage>
        <taxon>Bacteria</taxon>
        <taxon>Pseudomonadati</taxon>
        <taxon>Pseudomonadota</taxon>
        <taxon>Gammaproteobacteria</taxon>
        <taxon>Enterobacterales</taxon>
        <taxon>Erwiniaceae</taxon>
        <taxon>Pantoea</taxon>
    </lineage>
</organism>
<dbReference type="EC" id="2.3.1.210" evidence="3"/>
<dbReference type="UniPathway" id="UPA00566"/>
<dbReference type="HAMAP" id="MF_02027">
    <property type="entry name" value="WecD_RffC"/>
    <property type="match status" value="1"/>
</dbReference>
<comment type="catalytic activity">
    <reaction evidence="3">
        <text>dTDP-4-amino-4,6-dideoxy-alpha-D-galactose + acetyl-CoA = dTDP-4-acetamido-4,6-dideoxy-alpha-D-galactose + CoA + H(+)</text>
        <dbReference type="Rhea" id="RHEA:34443"/>
        <dbReference type="ChEBI" id="CHEBI:15378"/>
        <dbReference type="ChEBI" id="CHEBI:57287"/>
        <dbReference type="ChEBI" id="CHEBI:57288"/>
        <dbReference type="ChEBI" id="CHEBI:68492"/>
        <dbReference type="ChEBI" id="CHEBI:68493"/>
        <dbReference type="EC" id="2.3.1.210"/>
    </reaction>
</comment>
<dbReference type="NCBIfam" id="NF008212">
    <property type="entry name" value="PRK10975.1"/>
    <property type="match status" value="1"/>
</dbReference>
<feature type="binding site" evidence="3">
    <location>
        <position position="207"/>
    </location>
    <ligand>
        <name>acetyl-CoA</name>
        <dbReference type="ChEBI" id="CHEBI:57288"/>
    </ligand>
</feature>
<protein>
    <recommendedName>
        <fullName evidence="3">dTDP-fucosamine acetyltransferase</fullName>
        <ecNumber evidence="3">2.3.1.210</ecNumber>
    </recommendedName>
    <alternativeName>
        <fullName evidence="3">TDP-fucosamine acetyltransferase</fullName>
    </alternativeName>
    <alternativeName>
        <fullName evidence="3">dTDP-4-amino-4,6-dideoxy-D-galactose acyltransferase</fullName>
    </alternativeName>
</protein>
<dbReference type="InterPro" id="IPR016181">
    <property type="entry name" value="Acyl_CoA_acyltransferase"/>
</dbReference>
<accession>A0A2S9I5G6</accession>
<dbReference type="Pfam" id="PF00583">
    <property type="entry name" value="Acetyltransf_1"/>
    <property type="match status" value="1"/>
</dbReference>
<gene>
    <name evidence="3" type="primary">wecD</name>
    <name evidence="5" type="ORF">CQW29_23330</name>
</gene>
<dbReference type="InterPro" id="IPR000182">
    <property type="entry name" value="GNAT_dom"/>
</dbReference>
<feature type="active site" description="Proton donor" evidence="3">
    <location>
        <position position="214"/>
    </location>
</feature>
<evidence type="ECO:0000256" key="3">
    <source>
        <dbReference type="HAMAP-Rule" id="MF_02027"/>
    </source>
</evidence>
<dbReference type="PANTHER" id="PTHR43877:SF2">
    <property type="entry name" value="AMINOALKYLPHOSPHONATE N-ACETYLTRANSFERASE-RELATED"/>
    <property type="match status" value="1"/>
</dbReference>
<comment type="caution">
    <text evidence="3">Lacks conserved residue(s) required for the propagation of feature annotation.</text>
</comment>
<dbReference type="Gene3D" id="3.40.630.30">
    <property type="match status" value="1"/>
</dbReference>
<dbReference type="PANTHER" id="PTHR43877">
    <property type="entry name" value="AMINOALKYLPHOSPHONATE N-ACETYLTRANSFERASE-RELATED-RELATED"/>
    <property type="match status" value="1"/>
</dbReference>
<feature type="domain" description="N-acetyltransferase" evidence="4">
    <location>
        <begin position="83"/>
        <end position="233"/>
    </location>
</feature>
<proteinExistence type="inferred from homology"/>
<sequence length="233" mass="25934">MRMFATLKPLAWENAFFGQQSALLELQGETPLDIAALDDWPLVQVKVLAQQSAELDALSALGFSMVEGEADCVLGITPAERPTGIRIARAEHIPALRQAASEAFIWSRFRAPWFAAGDSGRFYAQWIENAVRGTFDHQCLLAVDEQGAMQGFVSLRELEDRTARIGLLAVLPAYQGLGIGQRLMDAANDWCRARRLTRLHVATQLGNLAALRLYLRCGGVIERTAYWLYRKMP</sequence>
<keyword evidence="6" id="KW-1185">Reference proteome</keyword>
<dbReference type="Proteomes" id="UP000239181">
    <property type="component" value="Unassembled WGS sequence"/>
</dbReference>
<evidence type="ECO:0000256" key="2">
    <source>
        <dbReference type="ARBA" id="ARBA00023315"/>
    </source>
</evidence>
<evidence type="ECO:0000313" key="6">
    <source>
        <dbReference type="Proteomes" id="UP000239181"/>
    </source>
</evidence>
<keyword evidence="1 3" id="KW-0808">Transferase</keyword>
<dbReference type="PROSITE" id="PS51186">
    <property type="entry name" value="GNAT"/>
    <property type="match status" value="1"/>
</dbReference>
<dbReference type="SUPFAM" id="SSF55729">
    <property type="entry name" value="Acyl-CoA N-acyltransferases (Nat)"/>
    <property type="match status" value="1"/>
</dbReference>
<comment type="pathway">
    <text evidence="3">Bacterial outer membrane biogenesis; enterobacterial common antigen biosynthesis.</text>
</comment>
<dbReference type="NCBIfam" id="TIGR02382">
    <property type="entry name" value="wecD_rffC"/>
    <property type="match status" value="1"/>
</dbReference>
<comment type="similarity">
    <text evidence="3">Belongs to the WecD family.</text>
</comment>
<dbReference type="GO" id="GO:0008080">
    <property type="term" value="F:N-acetyltransferase activity"/>
    <property type="evidence" value="ECO:0007669"/>
    <property type="project" value="InterPro"/>
</dbReference>
<comment type="subunit">
    <text evidence="3">Homodimer.</text>
</comment>
<evidence type="ECO:0000259" key="4">
    <source>
        <dbReference type="PROSITE" id="PS51186"/>
    </source>
</evidence>
<dbReference type="InterPro" id="IPR012752">
    <property type="entry name" value="AcTrfase_WecD"/>
</dbReference>